<evidence type="ECO:0000256" key="1">
    <source>
        <dbReference type="ARBA" id="ARBA00022723"/>
    </source>
</evidence>
<dbReference type="PROSITE" id="PS51819">
    <property type="entry name" value="VOC"/>
    <property type="match status" value="1"/>
</dbReference>
<dbReference type="PANTHER" id="PTHR43048:SF3">
    <property type="entry name" value="METHYLMALONYL-COA EPIMERASE, MITOCHONDRIAL"/>
    <property type="match status" value="1"/>
</dbReference>
<keyword evidence="1" id="KW-0479">Metal-binding</keyword>
<dbReference type="InterPro" id="IPR029068">
    <property type="entry name" value="Glyas_Bleomycin-R_OHBP_Dase"/>
</dbReference>
<protein>
    <submittedName>
        <fullName evidence="3">VOC family protein</fullName>
    </submittedName>
</protein>
<dbReference type="InterPro" id="IPR037523">
    <property type="entry name" value="VOC_core"/>
</dbReference>
<dbReference type="PANTHER" id="PTHR43048">
    <property type="entry name" value="METHYLMALONYL-COA EPIMERASE"/>
    <property type="match status" value="1"/>
</dbReference>
<accession>A0ABV6YIV4</accession>
<dbReference type="Gene3D" id="3.10.180.10">
    <property type="entry name" value="2,3-Dihydroxybiphenyl 1,2-Dioxygenase, domain 1"/>
    <property type="match status" value="1"/>
</dbReference>
<evidence type="ECO:0000259" key="2">
    <source>
        <dbReference type="PROSITE" id="PS51819"/>
    </source>
</evidence>
<dbReference type="SUPFAM" id="SSF54593">
    <property type="entry name" value="Glyoxalase/Bleomycin resistance protein/Dihydroxybiphenyl dioxygenase"/>
    <property type="match status" value="1"/>
</dbReference>
<comment type="caution">
    <text evidence="3">The sequence shown here is derived from an EMBL/GenBank/DDBJ whole genome shotgun (WGS) entry which is preliminary data.</text>
</comment>
<dbReference type="InterPro" id="IPR051785">
    <property type="entry name" value="MMCE/EMCE_epimerase"/>
</dbReference>
<organism evidence="3 4">
    <name type="scientific">Eiseniibacteriota bacterium</name>
    <dbReference type="NCBI Taxonomy" id="2212470"/>
    <lineage>
        <taxon>Bacteria</taxon>
        <taxon>Candidatus Eiseniibacteriota</taxon>
    </lineage>
</organism>
<proteinExistence type="predicted"/>
<name>A0ABV6YIV4_UNCEI</name>
<gene>
    <name evidence="3" type="ORF">ACFL6M_00420</name>
</gene>
<reference evidence="3 4" key="1">
    <citation type="submission" date="2024-09" db="EMBL/GenBank/DDBJ databases">
        <authorList>
            <person name="D'Angelo T."/>
        </authorList>
    </citation>
    <scope>NUCLEOTIDE SEQUENCE [LARGE SCALE GENOMIC DNA]</scope>
    <source>
        <strain evidence="3">SAG AM-320-E07</strain>
    </source>
</reference>
<dbReference type="Pfam" id="PF13669">
    <property type="entry name" value="Glyoxalase_4"/>
    <property type="match status" value="1"/>
</dbReference>
<evidence type="ECO:0000313" key="4">
    <source>
        <dbReference type="Proteomes" id="UP001593833"/>
    </source>
</evidence>
<keyword evidence="4" id="KW-1185">Reference proteome</keyword>
<dbReference type="EMBL" id="JBHPKH010000002">
    <property type="protein sequence ID" value="MFC1572041.1"/>
    <property type="molecule type" value="Genomic_DNA"/>
</dbReference>
<sequence length="140" mass="15963">MKVNKIDHICIAVKDLEQAKKVWEPIMGKDKPDDAYIDEPEKIKVARYHLGEVGFELMESTTPDGDVAKFIAKRGEGVMLISFNVDNTREAMSELKEKDYPFIGGARKFRDCEFAFLHPKGVNGVLLELIDYKWDELKGV</sequence>
<dbReference type="Proteomes" id="UP001593833">
    <property type="component" value="Unassembled WGS sequence"/>
</dbReference>
<feature type="domain" description="VOC" evidence="2">
    <location>
        <begin position="5"/>
        <end position="132"/>
    </location>
</feature>
<evidence type="ECO:0000313" key="3">
    <source>
        <dbReference type="EMBL" id="MFC1572041.1"/>
    </source>
</evidence>